<keyword evidence="2" id="KW-1185">Reference proteome</keyword>
<gene>
    <name evidence="1" type="ORF">SAMN04489806_3250</name>
</gene>
<dbReference type="Proteomes" id="UP000199183">
    <property type="component" value="Unassembled WGS sequence"/>
</dbReference>
<evidence type="ECO:0000313" key="2">
    <source>
        <dbReference type="Proteomes" id="UP000199183"/>
    </source>
</evidence>
<name>A0A1H4TLH4_9MICO</name>
<evidence type="ECO:0000313" key="1">
    <source>
        <dbReference type="EMBL" id="SEC57346.1"/>
    </source>
</evidence>
<dbReference type="OrthoDB" id="5120701at2"/>
<dbReference type="RefSeq" id="WP_091187825.1">
    <property type="nucleotide sequence ID" value="NZ_FNRY01000002.1"/>
</dbReference>
<sequence>MGIEHDYFGVIESDAAGGLYWSESVEAGDQEVDVSLSAPGGAQVTDDALEAAQAFIGALEDIDVRAREAMIGEISTASSDVAAYLLELDDVLGSDVEEYISRDSGDRAIDVLRSLELLRVALHPHQAGEGEAFATLEYALAPDETELSLLVHLSQRGESVGIELLS</sequence>
<dbReference type="STRING" id="640635.SAMN04489806_3250"/>
<evidence type="ECO:0008006" key="3">
    <source>
        <dbReference type="Google" id="ProtNLM"/>
    </source>
</evidence>
<reference evidence="1 2" key="1">
    <citation type="submission" date="2016-10" db="EMBL/GenBank/DDBJ databases">
        <authorList>
            <person name="de Groot N.N."/>
        </authorList>
    </citation>
    <scope>NUCLEOTIDE SEQUENCE [LARGE SCALE GENOMIC DNA]</scope>
    <source>
        <strain evidence="1 2">DSM 21799</strain>
    </source>
</reference>
<dbReference type="AlphaFoldDB" id="A0A1H4TLH4"/>
<proteinExistence type="predicted"/>
<organism evidence="1 2">
    <name type="scientific">Paramicrobacterium humi</name>
    <dbReference type="NCBI Taxonomy" id="640635"/>
    <lineage>
        <taxon>Bacteria</taxon>
        <taxon>Bacillati</taxon>
        <taxon>Actinomycetota</taxon>
        <taxon>Actinomycetes</taxon>
        <taxon>Micrococcales</taxon>
        <taxon>Microbacteriaceae</taxon>
        <taxon>Paramicrobacterium</taxon>
    </lineage>
</organism>
<accession>A0A1H4TLH4</accession>
<protein>
    <recommendedName>
        <fullName evidence="3">DUF2004 domain-containing protein</fullName>
    </recommendedName>
</protein>
<dbReference type="EMBL" id="FNRY01000002">
    <property type="protein sequence ID" value="SEC57346.1"/>
    <property type="molecule type" value="Genomic_DNA"/>
</dbReference>